<comment type="caution">
    <text evidence="5">The sequence shown here is derived from an EMBL/GenBank/DDBJ whole genome shotgun (WGS) entry which is preliminary data.</text>
</comment>
<dbReference type="Gene3D" id="1.10.3290.10">
    <property type="entry name" value="Fido-like domain"/>
    <property type="match status" value="1"/>
</dbReference>
<organism evidence="5 6">
    <name type="scientific">Actinomyces bouchesdurhonensis</name>
    <dbReference type="NCBI Taxonomy" id="1852361"/>
    <lineage>
        <taxon>Bacteria</taxon>
        <taxon>Bacillati</taxon>
        <taxon>Actinomycetota</taxon>
        <taxon>Actinomycetes</taxon>
        <taxon>Actinomycetales</taxon>
        <taxon>Actinomycetaceae</taxon>
        <taxon>Actinomyces</taxon>
    </lineage>
</organism>
<dbReference type="AlphaFoldDB" id="A0A929RPW7"/>
<name>A0A929RPW7_9ACTO</name>
<dbReference type="InterPro" id="IPR036597">
    <property type="entry name" value="Fido-like_dom_sf"/>
</dbReference>
<reference evidence="5" key="1">
    <citation type="submission" date="2020-04" db="EMBL/GenBank/DDBJ databases">
        <title>Deep metagenomics examines the oral microbiome during advanced dental caries in children, revealing novel taxa and co-occurrences with host molecules.</title>
        <authorList>
            <person name="Baker J.L."/>
            <person name="Morton J.T."/>
            <person name="Dinis M."/>
            <person name="Alvarez R."/>
            <person name="Tran N.C."/>
            <person name="Knight R."/>
            <person name="Edlund A."/>
        </authorList>
    </citation>
    <scope>NUCLEOTIDE SEQUENCE</scope>
    <source>
        <strain evidence="5">JCVI_30_bin.13</strain>
    </source>
</reference>
<dbReference type="EMBL" id="JABZGF010000103">
    <property type="protein sequence ID" value="MBF0966399.1"/>
    <property type="molecule type" value="Genomic_DNA"/>
</dbReference>
<keyword evidence="2" id="KW-0067">ATP-binding</keyword>
<evidence type="ECO:0000256" key="1">
    <source>
        <dbReference type="PIRSR" id="PIRSR640198-1"/>
    </source>
</evidence>
<proteinExistence type="predicted"/>
<dbReference type="PROSITE" id="PS51459">
    <property type="entry name" value="FIDO"/>
    <property type="match status" value="1"/>
</dbReference>
<feature type="active site" evidence="1">
    <location>
        <position position="195"/>
    </location>
</feature>
<dbReference type="Pfam" id="PF02661">
    <property type="entry name" value="Fic"/>
    <property type="match status" value="1"/>
</dbReference>
<dbReference type="PANTHER" id="PTHR13504:SF38">
    <property type="entry name" value="FIDO DOMAIN-CONTAINING PROTEIN"/>
    <property type="match status" value="1"/>
</dbReference>
<evidence type="ECO:0000256" key="3">
    <source>
        <dbReference type="PIRSR" id="PIRSR640198-3"/>
    </source>
</evidence>
<feature type="domain" description="Fido" evidence="4">
    <location>
        <begin position="117"/>
        <end position="258"/>
    </location>
</feature>
<feature type="binding site" evidence="2">
    <location>
        <begin position="231"/>
        <end position="232"/>
    </location>
    <ligand>
        <name>ATP</name>
        <dbReference type="ChEBI" id="CHEBI:30616"/>
    </ligand>
</feature>
<evidence type="ECO:0000256" key="2">
    <source>
        <dbReference type="PIRSR" id="PIRSR640198-2"/>
    </source>
</evidence>
<dbReference type="InterPro" id="IPR003812">
    <property type="entry name" value="Fido"/>
</dbReference>
<dbReference type="GO" id="GO:0005524">
    <property type="term" value="F:ATP binding"/>
    <property type="evidence" value="ECO:0007669"/>
    <property type="project" value="UniProtKB-KW"/>
</dbReference>
<keyword evidence="2" id="KW-0547">Nucleotide-binding</keyword>
<dbReference type="InterPro" id="IPR040198">
    <property type="entry name" value="Fido_containing"/>
</dbReference>
<evidence type="ECO:0000313" key="6">
    <source>
        <dbReference type="Proteomes" id="UP000759246"/>
    </source>
</evidence>
<feature type="site" description="Important for autoinhibition of adenylyltransferase activity" evidence="3">
    <location>
        <position position="68"/>
    </location>
</feature>
<dbReference type="PANTHER" id="PTHR13504">
    <property type="entry name" value="FIDO DOMAIN-CONTAINING PROTEIN DDB_G0283145"/>
    <property type="match status" value="1"/>
</dbReference>
<dbReference type="SUPFAM" id="SSF140931">
    <property type="entry name" value="Fic-like"/>
    <property type="match status" value="1"/>
</dbReference>
<gene>
    <name evidence="5" type="ORF">HXK09_04435</name>
</gene>
<protein>
    <submittedName>
        <fullName evidence="5">Fic family protein</fullName>
    </submittedName>
</protein>
<evidence type="ECO:0000259" key="4">
    <source>
        <dbReference type="PROSITE" id="PS51459"/>
    </source>
</evidence>
<evidence type="ECO:0000313" key="5">
    <source>
        <dbReference type="EMBL" id="MBF0966399.1"/>
    </source>
</evidence>
<accession>A0A929RPW7</accession>
<dbReference type="Proteomes" id="UP000759246">
    <property type="component" value="Unassembled WGS sequence"/>
</dbReference>
<feature type="binding site" evidence="2">
    <location>
        <begin position="199"/>
        <end position="206"/>
    </location>
    <ligand>
        <name>ATP</name>
        <dbReference type="ChEBI" id="CHEBI:30616"/>
    </ligand>
</feature>
<sequence length="271" mass="30953">MRLLLRASREGLHVYCHAKGGPVVSETEIGARRSALLMRLRDEKHAGVRGGVYHRLQVEMTYNSNHIEGSQLSEEQTRLIFETSTVGGEGLRVDDIIEARNHFRAIDRVIECAGTPIGEQYVKDLHRILKQGSIQADLDWFAVGDYKRLPNEVAMRETSAPADVAEHMRPLFECVNDVDSLTQILDWHVRFERIHPFQDGNGRVGRLLMLQQCLAAGVVPFIITDDLKAFYYRGLRWGDENGFLMDTCLSAQDRFAVMLDYFRVPYERSDN</sequence>